<sequence>MHQCRTAVSRGLFGETFFFDSAAALSIVQQETLNKRRLLSLHYWNAGTATEVQILTNQLQDLALLHQSKEQTGLAIQYLHRLKTICNCNNVIKRFCDTGGAYVLAAFVDHSEREVRSLSLDLSASITCKKRYFQNAFVLCHFLRILLHLVEHSTCEMTREKSLTLMFCLCIKNESVSQLFCQSGGASVLLRITRYPLLSTASCVMLGMVLETVPQYKQRAYEDGAVEFLADIACRARDDLLQTKAVEAMVVIMNQCSETSNTGRIRETALRELHSLFQQFEEQAAARSLAAALLDVVHCAEAKEEEGE</sequence>
<name>A0A085MD32_9BILA</name>
<dbReference type="SUPFAM" id="SSF48371">
    <property type="entry name" value="ARM repeat"/>
    <property type="match status" value="1"/>
</dbReference>
<dbReference type="Proteomes" id="UP000030758">
    <property type="component" value="Unassembled WGS sequence"/>
</dbReference>
<keyword evidence="3" id="KW-1185">Reference proteome</keyword>
<dbReference type="InterPro" id="IPR011989">
    <property type="entry name" value="ARM-like"/>
</dbReference>
<reference evidence="1 3" key="1">
    <citation type="journal article" date="2014" name="Nat. Genet.">
        <title>Genome and transcriptome of the porcine whipworm Trichuris suis.</title>
        <authorList>
            <person name="Jex A.R."/>
            <person name="Nejsum P."/>
            <person name="Schwarz E.M."/>
            <person name="Hu L."/>
            <person name="Young N.D."/>
            <person name="Hall R.S."/>
            <person name="Korhonen P.K."/>
            <person name="Liao S."/>
            <person name="Thamsborg S."/>
            <person name="Xia J."/>
            <person name="Xu P."/>
            <person name="Wang S."/>
            <person name="Scheerlinck J.P."/>
            <person name="Hofmann A."/>
            <person name="Sternberg P.W."/>
            <person name="Wang J."/>
            <person name="Gasser R.B."/>
        </authorList>
    </citation>
    <scope>NUCLEOTIDE SEQUENCE [LARGE SCALE GENOMIC DNA]</scope>
    <source>
        <strain evidence="2">DCEP-RM93F</strain>
        <strain evidence="1">DCEP-RM93M</strain>
    </source>
</reference>
<dbReference type="EMBL" id="KL367477">
    <property type="protein sequence ID" value="KFD72520.1"/>
    <property type="molecule type" value="Genomic_DNA"/>
</dbReference>
<evidence type="ECO:0000313" key="3">
    <source>
        <dbReference type="Proteomes" id="UP000030764"/>
    </source>
</evidence>
<evidence type="ECO:0000313" key="1">
    <source>
        <dbReference type="EMBL" id="KFD55128.1"/>
    </source>
</evidence>
<gene>
    <name evidence="1" type="ORF">M513_04046</name>
    <name evidence="2" type="ORF">M514_04046</name>
</gene>
<organism evidence="1 3">
    <name type="scientific">Trichuris suis</name>
    <name type="common">pig whipworm</name>
    <dbReference type="NCBI Taxonomy" id="68888"/>
    <lineage>
        <taxon>Eukaryota</taxon>
        <taxon>Metazoa</taxon>
        <taxon>Ecdysozoa</taxon>
        <taxon>Nematoda</taxon>
        <taxon>Enoplea</taxon>
        <taxon>Dorylaimia</taxon>
        <taxon>Trichinellida</taxon>
        <taxon>Trichuridae</taxon>
        <taxon>Trichuris</taxon>
    </lineage>
</organism>
<protein>
    <submittedName>
        <fullName evidence="1">Uncharacterized protein</fullName>
    </submittedName>
</protein>
<dbReference type="Gene3D" id="1.25.10.10">
    <property type="entry name" value="Leucine-rich Repeat Variant"/>
    <property type="match status" value="1"/>
</dbReference>
<dbReference type="AlphaFoldDB" id="A0A085MD32"/>
<dbReference type="Proteomes" id="UP000030764">
    <property type="component" value="Unassembled WGS sequence"/>
</dbReference>
<evidence type="ECO:0000313" key="2">
    <source>
        <dbReference type="EMBL" id="KFD72520.1"/>
    </source>
</evidence>
<accession>A0A085MD32</accession>
<proteinExistence type="predicted"/>
<dbReference type="EMBL" id="KL363202">
    <property type="protein sequence ID" value="KFD55128.1"/>
    <property type="molecule type" value="Genomic_DNA"/>
</dbReference>
<dbReference type="InterPro" id="IPR016024">
    <property type="entry name" value="ARM-type_fold"/>
</dbReference>